<dbReference type="EMBL" id="NGLE02000001">
    <property type="protein sequence ID" value="MEI5993360.1"/>
    <property type="molecule type" value="Genomic_DNA"/>
</dbReference>
<dbReference type="Proteomes" id="UP000195139">
    <property type="component" value="Unassembled WGS sequence"/>
</dbReference>
<feature type="domain" description="Glycosyltransferase 2-like" evidence="1">
    <location>
        <begin position="4"/>
        <end position="124"/>
    </location>
</feature>
<proteinExistence type="predicted"/>
<keyword evidence="3" id="KW-1185">Reference proteome</keyword>
<dbReference type="Pfam" id="PF00535">
    <property type="entry name" value="Glycos_transf_2"/>
    <property type="match status" value="1"/>
</dbReference>
<evidence type="ECO:0000313" key="2">
    <source>
        <dbReference type="EMBL" id="MEI5993360.1"/>
    </source>
</evidence>
<sequence length="379" mass="45185">MKLTIVVIAYNRGESLERLLFSLSQAYYDREANLVISIDKSNDSNVIDIAKKFNWGFGNKEIIVHKKNLGLREHVLFCGQLTSKYGNICVFEDDLFVSKNYFEYAIQVIEKYGDNELIAGFSLYSHKKNIENNLPFIPLKNNSDVYLLQYAMSWGQIWTERQWKNFFEWYSKNKDISFENKVIPKHLSKWPDSSWLKYHIYFCIMEKKYFVYPYTSLSTNFGDLGTHAKFKDSSFQVELEFSDTPKVFKLNEIGILQRYDAFFESVNLKSYFKQTEYSDIEVDLYGEKREHRSSYLLSSKKLDYKIIKCYGLELKPHELNIEYDVTGKYLKLYDLKNIQKNKEKEYMLTYQKATYYFGKLKFSILRNMVIQKVIDKIRR</sequence>
<evidence type="ECO:0000259" key="1">
    <source>
        <dbReference type="Pfam" id="PF00535"/>
    </source>
</evidence>
<dbReference type="SUPFAM" id="SSF53448">
    <property type="entry name" value="Nucleotide-diphospho-sugar transferases"/>
    <property type="match status" value="1"/>
</dbReference>
<dbReference type="PANTHER" id="PTHR33604">
    <property type="entry name" value="OSJNBA0004B13.7 PROTEIN"/>
    <property type="match status" value="1"/>
</dbReference>
<organism evidence="2 3">
    <name type="scientific">Candidatus Enterococcus mansonii</name>
    <dbReference type="NCBI Taxonomy" id="1834181"/>
    <lineage>
        <taxon>Bacteria</taxon>
        <taxon>Bacillati</taxon>
        <taxon>Bacillota</taxon>
        <taxon>Bacilli</taxon>
        <taxon>Lactobacillales</taxon>
        <taxon>Enterococcaceae</taxon>
        <taxon>Enterococcus</taxon>
    </lineage>
</organism>
<dbReference type="Gene3D" id="3.90.550.10">
    <property type="entry name" value="Spore Coat Polysaccharide Biosynthesis Protein SpsA, Chain A"/>
    <property type="match status" value="1"/>
</dbReference>
<comment type="caution">
    <text evidence="2">The sequence shown here is derived from an EMBL/GenBank/DDBJ whole genome shotgun (WGS) entry which is preliminary data.</text>
</comment>
<dbReference type="PANTHER" id="PTHR33604:SF3">
    <property type="entry name" value="OSJNBA0004B13.7 PROTEIN"/>
    <property type="match status" value="1"/>
</dbReference>
<reference evidence="2" key="1">
    <citation type="submission" date="2018-07" db="EMBL/GenBank/DDBJ databases">
        <title>The Genome Sequence of Enterococcus sp. DIV0659b.</title>
        <authorList>
            <consortium name="The Broad Institute Genomics Platform"/>
            <consortium name="The Broad Institute Genomic Center for Infectious Diseases"/>
            <person name="Earl A."/>
            <person name="Manson A."/>
            <person name="Schwartman J."/>
            <person name="Gilmore M."/>
            <person name="Abouelleil A."/>
            <person name="Cao P."/>
            <person name="Chapman S."/>
            <person name="Cusick C."/>
            <person name="Shea T."/>
            <person name="Young S."/>
            <person name="Neafsey D."/>
            <person name="Nusbaum C."/>
            <person name="Birren B."/>
        </authorList>
    </citation>
    <scope>NUCLEOTIDE SEQUENCE [LARGE SCALE GENOMIC DNA]</scope>
    <source>
        <strain evidence="2">4G2_DIV0659</strain>
    </source>
</reference>
<protein>
    <recommendedName>
        <fullName evidence="1">Glycosyltransferase 2-like domain-containing protein</fullName>
    </recommendedName>
</protein>
<gene>
    <name evidence="2" type="ORF">A5880_000907</name>
</gene>
<dbReference type="RefSeq" id="WP_336576985.1">
    <property type="nucleotide sequence ID" value="NZ_NGLE02000001.1"/>
</dbReference>
<accession>A0ABU8ID37</accession>
<name>A0ABU8ID37_9ENTE</name>
<evidence type="ECO:0000313" key="3">
    <source>
        <dbReference type="Proteomes" id="UP000195139"/>
    </source>
</evidence>
<dbReference type="InterPro" id="IPR001173">
    <property type="entry name" value="Glyco_trans_2-like"/>
</dbReference>
<dbReference type="CDD" id="cd00761">
    <property type="entry name" value="Glyco_tranf_GTA_type"/>
    <property type="match status" value="1"/>
</dbReference>
<dbReference type="InterPro" id="IPR029044">
    <property type="entry name" value="Nucleotide-diphossugar_trans"/>
</dbReference>